<evidence type="ECO:0000313" key="2">
    <source>
        <dbReference type="Proteomes" id="UP000218824"/>
    </source>
</evidence>
<dbReference type="Proteomes" id="UP000218824">
    <property type="component" value="Chromosome"/>
</dbReference>
<evidence type="ECO:0008006" key="3">
    <source>
        <dbReference type="Google" id="ProtNLM"/>
    </source>
</evidence>
<evidence type="ECO:0000313" key="1">
    <source>
        <dbReference type="EMBL" id="BAV96253.1"/>
    </source>
</evidence>
<dbReference type="InterPro" id="IPR007581">
    <property type="entry name" value="Endonuclease-V"/>
</dbReference>
<dbReference type="KEGG" id="lem:LEN_0766"/>
<dbReference type="GO" id="GO:0006281">
    <property type="term" value="P:DNA repair"/>
    <property type="evidence" value="ECO:0007669"/>
    <property type="project" value="InterPro"/>
</dbReference>
<dbReference type="AlphaFoldDB" id="A0AAU9AE91"/>
<accession>A0AAU9AE91</accession>
<dbReference type="EMBL" id="AP014940">
    <property type="protein sequence ID" value="BAV96253.1"/>
    <property type="molecule type" value="Genomic_DNA"/>
</dbReference>
<dbReference type="GeneID" id="83062664"/>
<dbReference type="RefSeq" id="WP_096376711.1">
    <property type="nucleotide sequence ID" value="NZ_AP014940.1"/>
</dbReference>
<gene>
    <name evidence="1" type="ORF">LEN_0766</name>
</gene>
<organism evidence="1 2">
    <name type="scientific">Lysobacter enzymogenes</name>
    <dbReference type="NCBI Taxonomy" id="69"/>
    <lineage>
        <taxon>Bacteria</taxon>
        <taxon>Pseudomonadati</taxon>
        <taxon>Pseudomonadota</taxon>
        <taxon>Gammaproteobacteria</taxon>
        <taxon>Lysobacterales</taxon>
        <taxon>Lysobacteraceae</taxon>
        <taxon>Lysobacter</taxon>
    </lineage>
</organism>
<sequence length="165" mass="17351">MILATDVHYFGASARAAGVLFADWSDPQAAATLTVDIDQVADYEPGAFYRRELPCLAALLARLDAAPDCIVVDGHAWLDGAGRPGLGAHLWESLQRRTGVVGVAKTRFVDTPAHAEVLRGGGTRPLYVTAAGLDPTAARAAVARMAGAHRLPDLLKQADRLARGG</sequence>
<reference evidence="1 2" key="1">
    <citation type="journal article" date="2017" name="DNA Res.">
        <title>Complete genome sequence and expression profile of the commercial lytic enzyme producer Lysobacter enzymogenes M497-1.</title>
        <authorList>
            <person name="Takami H."/>
            <person name="Toyoda A."/>
            <person name="Uchiyama I."/>
            <person name="Itoh T."/>
            <person name="Takaki Y."/>
            <person name="Arai W."/>
            <person name="Nishi S."/>
            <person name="Kawai M."/>
            <person name="Shinya K."/>
            <person name="Ikeda H."/>
        </authorList>
    </citation>
    <scope>NUCLEOTIDE SEQUENCE [LARGE SCALE GENOMIC DNA]</scope>
    <source>
        <strain evidence="1 2">M497-1</strain>
    </source>
</reference>
<name>A0AAU9AE91_LYSEN</name>
<dbReference type="Pfam" id="PF04493">
    <property type="entry name" value="Endonuclease_5"/>
    <property type="match status" value="1"/>
</dbReference>
<proteinExistence type="predicted"/>
<dbReference type="GO" id="GO:0004519">
    <property type="term" value="F:endonuclease activity"/>
    <property type="evidence" value="ECO:0007669"/>
    <property type="project" value="InterPro"/>
</dbReference>
<protein>
    <recommendedName>
        <fullName evidence="3">Endonuclease V</fullName>
    </recommendedName>
</protein>
<dbReference type="Gene3D" id="3.30.2170.10">
    <property type="entry name" value="archaeoglobus fulgidus dsm 4304 superfamily"/>
    <property type="match status" value="1"/>
</dbReference>